<protein>
    <submittedName>
        <fullName evidence="2">Uncharacterized protein</fullName>
    </submittedName>
</protein>
<dbReference type="Proteomes" id="UP000178943">
    <property type="component" value="Unassembled WGS sequence"/>
</dbReference>
<evidence type="ECO:0000313" key="2">
    <source>
        <dbReference type="EMBL" id="OGF58916.1"/>
    </source>
</evidence>
<accession>A0A1F5V668</accession>
<feature type="coiled-coil region" evidence="1">
    <location>
        <begin position="24"/>
        <end position="139"/>
    </location>
</feature>
<dbReference type="AlphaFoldDB" id="A0A1F5V668"/>
<evidence type="ECO:0000313" key="3">
    <source>
        <dbReference type="Proteomes" id="UP000178943"/>
    </source>
</evidence>
<comment type="caution">
    <text evidence="2">The sequence shown here is derived from an EMBL/GenBank/DDBJ whole genome shotgun (WGS) entry which is preliminary data.</text>
</comment>
<evidence type="ECO:0000256" key="1">
    <source>
        <dbReference type="SAM" id="Coils"/>
    </source>
</evidence>
<sequence length="147" mass="17509">MVDLINQHNEIIAKAKESKDYDQKKFYMEQAESLKKQIEEVRSVYSKMVNDYNDNLAEKRELQENPEYKELYNEIRTLEDQINTKAIQVNDLIPQLEAAKEREDDYEITNLNDQILKLKAELNALRKTHQEKLKTYQDIAKQSQQTK</sequence>
<gene>
    <name evidence="2" type="ORF">A2Y62_04175</name>
</gene>
<keyword evidence="1" id="KW-0175">Coiled coil</keyword>
<proteinExistence type="predicted"/>
<organism evidence="2 3">
    <name type="scientific">Candidatus Fischerbacteria bacterium RBG_13_37_8</name>
    <dbReference type="NCBI Taxonomy" id="1817863"/>
    <lineage>
        <taxon>Bacteria</taxon>
        <taxon>Candidatus Fischeribacteriota</taxon>
    </lineage>
</organism>
<reference evidence="2 3" key="1">
    <citation type="journal article" date="2016" name="Nat. Commun.">
        <title>Thousands of microbial genomes shed light on interconnected biogeochemical processes in an aquifer system.</title>
        <authorList>
            <person name="Anantharaman K."/>
            <person name="Brown C.T."/>
            <person name="Hug L.A."/>
            <person name="Sharon I."/>
            <person name="Castelle C.J."/>
            <person name="Probst A.J."/>
            <person name="Thomas B.C."/>
            <person name="Singh A."/>
            <person name="Wilkins M.J."/>
            <person name="Karaoz U."/>
            <person name="Brodie E.L."/>
            <person name="Williams K.H."/>
            <person name="Hubbard S.S."/>
            <person name="Banfield J.F."/>
        </authorList>
    </citation>
    <scope>NUCLEOTIDE SEQUENCE [LARGE SCALE GENOMIC DNA]</scope>
</reference>
<dbReference type="EMBL" id="MFGW01000228">
    <property type="protein sequence ID" value="OGF58916.1"/>
    <property type="molecule type" value="Genomic_DNA"/>
</dbReference>
<name>A0A1F5V668_9BACT</name>